<dbReference type="Gene3D" id="3.10.450.50">
    <property type="match status" value="1"/>
</dbReference>
<dbReference type="EMBL" id="JAVDWW010000003">
    <property type="protein sequence ID" value="MDR7168315.1"/>
    <property type="molecule type" value="Genomic_DNA"/>
</dbReference>
<reference evidence="1 2" key="1">
    <citation type="submission" date="2023-07" db="EMBL/GenBank/DDBJ databases">
        <title>Sorghum-associated microbial communities from plants grown in Nebraska, USA.</title>
        <authorList>
            <person name="Schachtman D."/>
        </authorList>
    </citation>
    <scope>NUCLEOTIDE SEQUENCE [LARGE SCALE GENOMIC DNA]</scope>
    <source>
        <strain evidence="1 2">4272</strain>
    </source>
</reference>
<name>A0ABU1XCQ1_9NOCA</name>
<evidence type="ECO:0000313" key="2">
    <source>
        <dbReference type="Proteomes" id="UP001251217"/>
    </source>
</evidence>
<comment type="caution">
    <text evidence="1">The sequence shown here is derived from an EMBL/GenBank/DDBJ whole genome shotgun (WGS) entry which is preliminary data.</text>
</comment>
<organism evidence="1 2">
    <name type="scientific">Nocardia kruczakiae</name>
    <dbReference type="NCBI Taxonomy" id="261477"/>
    <lineage>
        <taxon>Bacteria</taxon>
        <taxon>Bacillati</taxon>
        <taxon>Actinomycetota</taxon>
        <taxon>Actinomycetes</taxon>
        <taxon>Mycobacteriales</taxon>
        <taxon>Nocardiaceae</taxon>
        <taxon>Nocardia</taxon>
    </lineage>
</organism>
<sequence length="122" mass="13429">MTTDDAGALVLRMQECFNTREFDRADELIAPDFVNHTLGTTGFESGKNAWRSIVARFPDWRVGAEDVLVDGDKVAVRSSIEGVPTEDGNPQPMLIEIFRIAGGRIAETWGLGQGLPFSVSWM</sequence>
<dbReference type="RefSeq" id="WP_310400116.1">
    <property type="nucleotide sequence ID" value="NZ_JAVDWW010000003.1"/>
</dbReference>
<protein>
    <submittedName>
        <fullName evidence="1">SnoaL-like aldol condensation-catalyzing enzyme</fullName>
    </submittedName>
</protein>
<dbReference type="InterPro" id="IPR009959">
    <property type="entry name" value="Cyclase_SnoaL-like"/>
</dbReference>
<proteinExistence type="predicted"/>
<dbReference type="Proteomes" id="UP001251217">
    <property type="component" value="Unassembled WGS sequence"/>
</dbReference>
<gene>
    <name evidence="1" type="ORF">J2W56_002046</name>
</gene>
<dbReference type="InterPro" id="IPR032710">
    <property type="entry name" value="NTF2-like_dom_sf"/>
</dbReference>
<keyword evidence="2" id="KW-1185">Reference proteome</keyword>
<evidence type="ECO:0000313" key="1">
    <source>
        <dbReference type="EMBL" id="MDR7168315.1"/>
    </source>
</evidence>
<accession>A0ABU1XCQ1</accession>
<dbReference type="Pfam" id="PF07366">
    <property type="entry name" value="SnoaL"/>
    <property type="match status" value="1"/>
</dbReference>
<dbReference type="SUPFAM" id="SSF54427">
    <property type="entry name" value="NTF2-like"/>
    <property type="match status" value="1"/>
</dbReference>